<feature type="active site" description="Acyl-thioester intermediate" evidence="6">
    <location>
        <position position="87"/>
    </location>
</feature>
<dbReference type="PIRSF" id="PIRSF000429">
    <property type="entry name" value="Ac-CoA_Ac_transf"/>
    <property type="match status" value="1"/>
</dbReference>
<dbReference type="PROSITE" id="PS00099">
    <property type="entry name" value="THIOLASE_3"/>
    <property type="match status" value="1"/>
</dbReference>
<evidence type="ECO:0000256" key="4">
    <source>
        <dbReference type="ARBA" id="ARBA00023315"/>
    </source>
</evidence>
<dbReference type="PANTHER" id="PTHR18919">
    <property type="entry name" value="ACETYL-COA C-ACYLTRANSFERASE"/>
    <property type="match status" value="1"/>
</dbReference>
<dbReference type="InterPro" id="IPR002155">
    <property type="entry name" value="Thiolase"/>
</dbReference>
<gene>
    <name evidence="10" type="ORF">A6K76_12685</name>
</gene>
<comment type="caution">
    <text evidence="10">The sequence shown here is derived from an EMBL/GenBank/DDBJ whole genome shotgun (WGS) entry which is preliminary data.</text>
</comment>
<evidence type="ECO:0000256" key="6">
    <source>
        <dbReference type="PIRSR" id="PIRSR000429-1"/>
    </source>
</evidence>
<dbReference type="InterPro" id="IPR020615">
    <property type="entry name" value="Thiolase_acyl_enz_int_AS"/>
</dbReference>
<proteinExistence type="inferred from homology"/>
<keyword evidence="4 7" id="KW-0012">Acyltransferase</keyword>
<dbReference type="NCBIfam" id="TIGR01930">
    <property type="entry name" value="AcCoA-C-Actrans"/>
    <property type="match status" value="1"/>
</dbReference>
<comment type="similarity">
    <text evidence="1 7">Belongs to the thiolase-like superfamily. Thiolase family.</text>
</comment>
<feature type="active site" description="Proton acceptor" evidence="6">
    <location>
        <position position="376"/>
    </location>
</feature>
<dbReference type="Proteomes" id="UP000093482">
    <property type="component" value="Unassembled WGS sequence"/>
</dbReference>
<dbReference type="PROSITE" id="PS00737">
    <property type="entry name" value="THIOLASE_2"/>
    <property type="match status" value="1"/>
</dbReference>
<dbReference type="FunFam" id="3.40.47.10:FF:000010">
    <property type="entry name" value="Acetyl-CoA acetyltransferase (Thiolase)"/>
    <property type="match status" value="1"/>
</dbReference>
<dbReference type="SUPFAM" id="SSF53901">
    <property type="entry name" value="Thiolase-like"/>
    <property type="match status" value="2"/>
</dbReference>
<evidence type="ECO:0000256" key="5">
    <source>
        <dbReference type="ARBA" id="ARBA00030755"/>
    </source>
</evidence>
<evidence type="ECO:0000256" key="1">
    <source>
        <dbReference type="ARBA" id="ARBA00010982"/>
    </source>
</evidence>
<evidence type="ECO:0000313" key="10">
    <source>
        <dbReference type="EMBL" id="OCS89203.1"/>
    </source>
</evidence>
<dbReference type="PROSITE" id="PS00098">
    <property type="entry name" value="THIOLASE_1"/>
    <property type="match status" value="1"/>
</dbReference>
<dbReference type="GO" id="GO:0003985">
    <property type="term" value="F:acetyl-CoA C-acetyltransferase activity"/>
    <property type="evidence" value="ECO:0007669"/>
    <property type="project" value="UniProtKB-EC"/>
</dbReference>
<evidence type="ECO:0000256" key="7">
    <source>
        <dbReference type="RuleBase" id="RU003557"/>
    </source>
</evidence>
<keyword evidence="3 7" id="KW-0808">Transferase</keyword>
<dbReference type="CDD" id="cd00751">
    <property type="entry name" value="thiolase"/>
    <property type="match status" value="1"/>
</dbReference>
<name>A0A1C0YPX0_9BACL</name>
<dbReference type="Pfam" id="PF02803">
    <property type="entry name" value="Thiolase_C"/>
    <property type="match status" value="1"/>
</dbReference>
<dbReference type="EMBL" id="MATO01000044">
    <property type="protein sequence ID" value="OCS89203.1"/>
    <property type="molecule type" value="Genomic_DNA"/>
</dbReference>
<organism evidence="10 11">
    <name type="scientific">Caryophanon latum</name>
    <dbReference type="NCBI Taxonomy" id="33977"/>
    <lineage>
        <taxon>Bacteria</taxon>
        <taxon>Bacillati</taxon>
        <taxon>Bacillota</taxon>
        <taxon>Bacilli</taxon>
        <taxon>Bacillales</taxon>
        <taxon>Caryophanaceae</taxon>
        <taxon>Caryophanon</taxon>
    </lineage>
</organism>
<evidence type="ECO:0000256" key="2">
    <source>
        <dbReference type="ARBA" id="ARBA00012705"/>
    </source>
</evidence>
<accession>A0A1C0YPX0</accession>
<evidence type="ECO:0000259" key="8">
    <source>
        <dbReference type="Pfam" id="PF00108"/>
    </source>
</evidence>
<evidence type="ECO:0000313" key="11">
    <source>
        <dbReference type="Proteomes" id="UP000093482"/>
    </source>
</evidence>
<dbReference type="GO" id="GO:0006635">
    <property type="term" value="P:fatty acid beta-oxidation"/>
    <property type="evidence" value="ECO:0007669"/>
    <property type="project" value="TreeGrafter"/>
</dbReference>
<dbReference type="EC" id="2.3.1.9" evidence="2"/>
<sequence length="390" mass="41319">MVYIVEGARTAFGTYGGMFKDVSDMDLAVTAVKGALERSNVDAKDVEEIIIGNIIQTSASSPYLARHIGLHSGLTNESRAFTLNRLCGSGMQSIISGAQSILLGDADIIVAGGTENMTQAPRLLQDTRFGTPNKVPRVDDMLWGTLTDNYIGCGMGITAENLAEKYNISREEQDAYAFESHKKATAAAQSGRLAKEIVPVVVQTRKGEVVLDKDEHIRPEFNLEKIATLRPSFKKDGTVTAANASGINDGAAAVVIMSEKEVQARNIKPLAKIVAYAVEGVDPSIMGIGPAPATLSVLKKAGLTLEDIDVFEFNEAFSAQSIAVLKELGVQAEKVNVNGGAVALGHPVGASGARVTYTLAKELQERQVKYGIASLCIGGGQGIAILLERV</sequence>
<dbReference type="InterPro" id="IPR020610">
    <property type="entry name" value="Thiolase_AS"/>
</dbReference>
<dbReference type="InterPro" id="IPR020613">
    <property type="entry name" value="Thiolase_CS"/>
</dbReference>
<dbReference type="Gene3D" id="3.40.47.10">
    <property type="match status" value="2"/>
</dbReference>
<dbReference type="OrthoDB" id="2774224at2"/>
<feature type="active site" description="Proton acceptor" evidence="6">
    <location>
        <position position="346"/>
    </location>
</feature>
<dbReference type="InterPro" id="IPR020617">
    <property type="entry name" value="Thiolase_C"/>
</dbReference>
<dbReference type="AlphaFoldDB" id="A0A1C0YPX0"/>
<evidence type="ECO:0000256" key="3">
    <source>
        <dbReference type="ARBA" id="ARBA00022679"/>
    </source>
</evidence>
<reference evidence="10 11" key="1">
    <citation type="submission" date="2016-07" db="EMBL/GenBank/DDBJ databases">
        <title>Caryophanon latum genome sequencing.</title>
        <authorList>
            <person name="Verma A."/>
            <person name="Pal Y."/>
            <person name="Krishnamurthi S."/>
        </authorList>
    </citation>
    <scope>NUCLEOTIDE SEQUENCE [LARGE SCALE GENOMIC DNA]</scope>
    <source>
        <strain evidence="10 11">DSM 14151</strain>
    </source>
</reference>
<dbReference type="PANTHER" id="PTHR18919:SF107">
    <property type="entry name" value="ACETYL-COA ACETYLTRANSFERASE, CYTOSOLIC"/>
    <property type="match status" value="1"/>
</dbReference>
<feature type="domain" description="Thiolase C-terminal" evidence="9">
    <location>
        <begin position="268"/>
        <end position="389"/>
    </location>
</feature>
<keyword evidence="11" id="KW-1185">Reference proteome</keyword>
<protein>
    <recommendedName>
        <fullName evidence="2">acetyl-CoA C-acetyltransferase</fullName>
        <ecNumber evidence="2">2.3.1.9</ecNumber>
    </recommendedName>
    <alternativeName>
        <fullName evidence="5">Acetoacetyl-CoA thiolase</fullName>
    </alternativeName>
</protein>
<evidence type="ECO:0000259" key="9">
    <source>
        <dbReference type="Pfam" id="PF02803"/>
    </source>
</evidence>
<feature type="domain" description="Thiolase N-terminal" evidence="8">
    <location>
        <begin position="2"/>
        <end position="260"/>
    </location>
</feature>
<dbReference type="InterPro" id="IPR016039">
    <property type="entry name" value="Thiolase-like"/>
</dbReference>
<dbReference type="Pfam" id="PF00108">
    <property type="entry name" value="Thiolase_N"/>
    <property type="match status" value="1"/>
</dbReference>
<dbReference type="InterPro" id="IPR020616">
    <property type="entry name" value="Thiolase_N"/>
</dbReference>
<dbReference type="RefSeq" id="WP_066465212.1">
    <property type="nucleotide sequence ID" value="NZ_MATO01000044.1"/>
</dbReference>